<organism evidence="2 3">
    <name type="scientific">Elizabethkingia anophelis NUHP1</name>
    <dbReference type="NCBI Taxonomy" id="1338011"/>
    <lineage>
        <taxon>Bacteria</taxon>
        <taxon>Pseudomonadati</taxon>
        <taxon>Bacteroidota</taxon>
        <taxon>Flavobacteriia</taxon>
        <taxon>Flavobacteriales</taxon>
        <taxon>Weeksellaceae</taxon>
        <taxon>Elizabethkingia</taxon>
    </lineage>
</organism>
<evidence type="ECO:0000256" key="1">
    <source>
        <dbReference type="SAM" id="MobiDB-lite"/>
    </source>
</evidence>
<dbReference type="EMBL" id="CP007547">
    <property type="protein sequence ID" value="AIL46559.1"/>
    <property type="molecule type" value="Genomic_DNA"/>
</dbReference>
<evidence type="ECO:0000313" key="3">
    <source>
        <dbReference type="Proteomes" id="UP000028933"/>
    </source>
</evidence>
<feature type="compositionally biased region" description="Polar residues" evidence="1">
    <location>
        <begin position="423"/>
        <end position="445"/>
    </location>
</feature>
<feature type="region of interest" description="Disordered" evidence="1">
    <location>
        <begin position="164"/>
        <end position="191"/>
    </location>
</feature>
<dbReference type="eggNOG" id="ENOG5033K7P">
    <property type="taxonomic scope" value="Bacteria"/>
</dbReference>
<dbReference type="STRING" id="1338011.BD94_2784"/>
<dbReference type="KEGG" id="eao:BD94_2784"/>
<dbReference type="AlphaFoldDB" id="A0A077EK46"/>
<gene>
    <name evidence="2" type="ORF">BD94_2784</name>
</gene>
<proteinExistence type="predicted"/>
<reference evidence="2" key="1">
    <citation type="journal article" date="2013" name="Lancet">
        <title>First case of E anophelis outbreak in an intensive-care unit.</title>
        <authorList>
            <person name="Teo J."/>
            <person name="Tan S.Y."/>
            <person name="Tay M."/>
            <person name="Ding Y."/>
            <person name="Kjelleberg S."/>
            <person name="Givskov M."/>
            <person name="Lin R.T."/>
            <person name="Yang L."/>
        </authorList>
    </citation>
    <scope>NUCLEOTIDE SEQUENCE [LARGE SCALE GENOMIC DNA]</scope>
    <source>
        <strain evidence="2">NUHP1</strain>
    </source>
</reference>
<evidence type="ECO:0008006" key="4">
    <source>
        <dbReference type="Google" id="ProtNLM"/>
    </source>
</evidence>
<sequence length="445" mass="48067">MKKNLFYPYLLGILTMFLLFACRTEDNLSQQYNESKQRFAIFVPQSPNEKVDYANGFAYLYQNYYDVNNVGKNQQKAVINNFGVVDFRIHSQLLKYKDGSKAMIFPIRQMGITKGLVMGILENEETNLRYVRLEESYEGYSGIIQNFSKNDKKVRISDLAVASMKKNDDVREHPDEPKRDDENGPTNPPEKTIPEVIIIVPAPLPTVPTIPIIPNVPVIPPGGGGCGAYGGCNLPPPPGGGTGTWSNDLLLFSKNPSGEKITNIKDYLKCLNLSQGATVTLYVAQPTPNTTSTWSGSVTDPNVGHTFISITQGGITRFMGFYPSQGISPFSSPPAAKGILINDQGHAFNVSITSNINASQLSNLVGYINSVSTATYNLNTFNCTNFGIDAAGKVGIFLPKTSGTWPGGGGANPGNLGQDLRGLNNSSVQKNTSGGNAPKNSGSCN</sequence>
<feature type="region of interest" description="Disordered" evidence="1">
    <location>
        <begin position="407"/>
        <end position="445"/>
    </location>
</feature>
<reference evidence="2" key="2">
    <citation type="journal article" date="2015" name="Genome Biol. Evol.">
        <title>Complete Genome Sequence and Transcriptomic Analysis of the Novel Pathogen Elizabethkingia anophelis in Response to Oxidative Stress.</title>
        <authorList>
            <person name="Li Y."/>
            <person name="Liu Y."/>
            <person name="Chew S.C."/>
            <person name="Tay M."/>
            <person name="Salido M.M."/>
            <person name="Teo J."/>
            <person name="Lauro F.M."/>
            <person name="Givskov M."/>
            <person name="Yang L."/>
        </authorList>
    </citation>
    <scope>NUCLEOTIDE SEQUENCE</scope>
    <source>
        <strain evidence="2">NUHP1</strain>
    </source>
</reference>
<dbReference type="Proteomes" id="UP000028933">
    <property type="component" value="Chromosome"/>
</dbReference>
<protein>
    <recommendedName>
        <fullName evidence="4">Lipoprotein</fullName>
    </recommendedName>
</protein>
<evidence type="ECO:0000313" key="2">
    <source>
        <dbReference type="EMBL" id="AIL46559.1"/>
    </source>
</evidence>
<name>A0A077EK46_9FLAO</name>
<dbReference type="RefSeq" id="WP_024565859.1">
    <property type="nucleotide sequence ID" value="NZ_CP007547.1"/>
</dbReference>
<feature type="compositionally biased region" description="Basic and acidic residues" evidence="1">
    <location>
        <begin position="165"/>
        <end position="182"/>
    </location>
</feature>
<dbReference type="HOGENOM" id="CLU_615016_0_0_10"/>
<accession>A0A077EK46</accession>
<dbReference type="PROSITE" id="PS51257">
    <property type="entry name" value="PROKAR_LIPOPROTEIN"/>
    <property type="match status" value="1"/>
</dbReference>